<reference evidence="3 4" key="1">
    <citation type="journal article" date="2016" name="Front. Microbiol.">
        <title>Comparative Genomics Analysis of Streptomyces Species Reveals Their Adaptation to the Marine Environment and Their Diversity at the Genomic Level.</title>
        <authorList>
            <person name="Tian X."/>
            <person name="Zhang Z."/>
            <person name="Yang T."/>
            <person name="Chen M."/>
            <person name="Li J."/>
            <person name="Chen F."/>
            <person name="Yang J."/>
            <person name="Li W."/>
            <person name="Zhang B."/>
            <person name="Zhang Z."/>
            <person name="Wu J."/>
            <person name="Zhang C."/>
            <person name="Long L."/>
            <person name="Xiao J."/>
        </authorList>
    </citation>
    <scope>NUCLEOTIDE SEQUENCE [LARGE SCALE GENOMIC DNA]</scope>
    <source>
        <strain evidence="3 4">SCSIO 10429</strain>
    </source>
</reference>
<sequence>MRRALVAALLVPVLAVAAAGCSGGSDGDAGKGGKGGGGDSAQSGGSESGDGGAEKGGSGDGDAVPPLDRKQLNEALLKSGDVKGYRAQRNSEDALPEQNTIESDDARCSPITDVVDSQPEQKRSAYTSGVLMKGSLSTGGAVQQVLLSAYEDDGASRWLGRLKKALRSCGSFTGKISAGEKTRLRIKAGGPVGVGDDSVRFTMEDTRGQDSPTVFTVVRTGANTAAFMSVSLSGEPQGVADALVEKQDEKLKEAAGG</sequence>
<dbReference type="AlphaFoldDB" id="A0A1E7KQN7"/>
<dbReference type="EMBL" id="LJGW01000652">
    <property type="protein sequence ID" value="OEV06238.1"/>
    <property type="molecule type" value="Genomic_DNA"/>
</dbReference>
<organism evidence="3 4">
    <name type="scientific">Streptomyces nanshensis</name>
    <dbReference type="NCBI Taxonomy" id="518642"/>
    <lineage>
        <taxon>Bacteria</taxon>
        <taxon>Bacillati</taxon>
        <taxon>Actinomycetota</taxon>
        <taxon>Actinomycetes</taxon>
        <taxon>Kitasatosporales</taxon>
        <taxon>Streptomycetaceae</taxon>
        <taxon>Streptomyces</taxon>
    </lineage>
</organism>
<gene>
    <name evidence="3" type="ORF">AN218_30880</name>
</gene>
<proteinExistence type="predicted"/>
<evidence type="ECO:0008006" key="5">
    <source>
        <dbReference type="Google" id="ProtNLM"/>
    </source>
</evidence>
<feature type="chain" id="PRO_5038792558" description="PknH-like extracellular domain-containing protein" evidence="2">
    <location>
        <begin position="18"/>
        <end position="257"/>
    </location>
</feature>
<feature type="region of interest" description="Disordered" evidence="1">
    <location>
        <begin position="21"/>
        <end position="105"/>
    </location>
</feature>
<feature type="compositionally biased region" description="Basic and acidic residues" evidence="1">
    <location>
        <begin position="80"/>
        <end position="92"/>
    </location>
</feature>
<name>A0A1E7KQN7_9ACTN</name>
<feature type="compositionally biased region" description="Gly residues" evidence="1">
    <location>
        <begin position="46"/>
        <end position="60"/>
    </location>
</feature>
<dbReference type="Proteomes" id="UP000176005">
    <property type="component" value="Unassembled WGS sequence"/>
</dbReference>
<dbReference type="PROSITE" id="PS51257">
    <property type="entry name" value="PROKAR_LIPOPROTEIN"/>
    <property type="match status" value="1"/>
</dbReference>
<keyword evidence="2" id="KW-0732">Signal</keyword>
<evidence type="ECO:0000256" key="1">
    <source>
        <dbReference type="SAM" id="MobiDB-lite"/>
    </source>
</evidence>
<dbReference type="PATRIC" id="fig|518642.10.peg.947"/>
<comment type="caution">
    <text evidence="3">The sequence shown here is derived from an EMBL/GenBank/DDBJ whole genome shotgun (WGS) entry which is preliminary data.</text>
</comment>
<feature type="compositionally biased region" description="Gly residues" evidence="1">
    <location>
        <begin position="21"/>
        <end position="39"/>
    </location>
</feature>
<evidence type="ECO:0000256" key="2">
    <source>
        <dbReference type="SAM" id="SignalP"/>
    </source>
</evidence>
<feature type="signal peptide" evidence="2">
    <location>
        <begin position="1"/>
        <end position="17"/>
    </location>
</feature>
<keyword evidence="4" id="KW-1185">Reference proteome</keyword>
<evidence type="ECO:0000313" key="4">
    <source>
        <dbReference type="Proteomes" id="UP000176005"/>
    </source>
</evidence>
<accession>A0A1E7KQN7</accession>
<evidence type="ECO:0000313" key="3">
    <source>
        <dbReference type="EMBL" id="OEV06238.1"/>
    </source>
</evidence>
<protein>
    <recommendedName>
        <fullName evidence="5">PknH-like extracellular domain-containing protein</fullName>
    </recommendedName>
</protein>